<organism evidence="1 2">
    <name type="scientific">Flavobacterium jejuense</name>
    <dbReference type="NCBI Taxonomy" id="1544455"/>
    <lineage>
        <taxon>Bacteria</taxon>
        <taxon>Pseudomonadati</taxon>
        <taxon>Bacteroidota</taxon>
        <taxon>Flavobacteriia</taxon>
        <taxon>Flavobacteriales</taxon>
        <taxon>Flavobacteriaceae</taxon>
        <taxon>Flavobacterium</taxon>
    </lineage>
</organism>
<dbReference type="EMBL" id="VEVQ02000005">
    <property type="protein sequence ID" value="NHN25842.1"/>
    <property type="molecule type" value="Genomic_DNA"/>
</dbReference>
<dbReference type="RefSeq" id="WP_140962182.1">
    <property type="nucleotide sequence ID" value="NZ_VEVQ02000005.1"/>
</dbReference>
<sequence length="280" mass="31602">MQKLTVAKGEKKQYEIENESISSLSFQMSTATAQALTLTDEIKVVVSLRSDKKEIEKIFSGDLLDILQIFSANDPSYWDATQKGAGVYNIPLFFGTVLNLKNGLSLFVEIQNSWQAVDACLIEMATYQDMGVTSHIPIFEKYYLNDTLKVHNYNLGSFVKGVYLNNPLDVIIDQLLIASNQFKGEYDAQTLYLDSFKRGVGSYNVDTALPFSLFNFPRLLDNLNIKITLPSALVGTEMYVVRYVMTEKIVQNYVIKTEEHNQSNMTLIKETKDVSCGCSR</sequence>
<gene>
    <name evidence="1" type="ORF">FIA58_009165</name>
</gene>
<accession>A0ABX0ISM6</accession>
<evidence type="ECO:0000313" key="1">
    <source>
        <dbReference type="EMBL" id="NHN25842.1"/>
    </source>
</evidence>
<reference evidence="1" key="1">
    <citation type="submission" date="2019-05" db="EMBL/GenBank/DDBJ databases">
        <authorList>
            <person name="Lianzixin W."/>
        </authorList>
    </citation>
    <scope>NUCLEOTIDE SEQUENCE</scope>
    <source>
        <strain evidence="1">EC11</strain>
    </source>
</reference>
<dbReference type="Proteomes" id="UP000817854">
    <property type="component" value="Unassembled WGS sequence"/>
</dbReference>
<keyword evidence="2" id="KW-1185">Reference proteome</keyword>
<comment type="caution">
    <text evidence="1">The sequence shown here is derived from an EMBL/GenBank/DDBJ whole genome shotgun (WGS) entry which is preliminary data.</text>
</comment>
<reference evidence="1" key="2">
    <citation type="submission" date="2020-02" db="EMBL/GenBank/DDBJ databases">
        <title>Flavobacterium profundi sp. nov., isolated from a deep-sea seamount.</title>
        <authorList>
            <person name="Zhang D.-C."/>
        </authorList>
    </citation>
    <scope>NUCLEOTIDE SEQUENCE</scope>
    <source>
        <strain evidence="1">EC11</strain>
    </source>
</reference>
<name>A0ABX0ISM6_9FLAO</name>
<proteinExistence type="predicted"/>
<evidence type="ECO:0000313" key="2">
    <source>
        <dbReference type="Proteomes" id="UP000817854"/>
    </source>
</evidence>
<protein>
    <submittedName>
        <fullName evidence="1">Uncharacterized protein</fullName>
    </submittedName>
</protein>